<accession>A0ACB7I9A9</accession>
<proteinExistence type="predicted"/>
<organism evidence="1 2">
    <name type="scientific">Manihot esculenta</name>
    <name type="common">Cassava</name>
    <name type="synonym">Jatropha manihot</name>
    <dbReference type="NCBI Taxonomy" id="3983"/>
    <lineage>
        <taxon>Eukaryota</taxon>
        <taxon>Viridiplantae</taxon>
        <taxon>Streptophyta</taxon>
        <taxon>Embryophyta</taxon>
        <taxon>Tracheophyta</taxon>
        <taxon>Spermatophyta</taxon>
        <taxon>Magnoliopsida</taxon>
        <taxon>eudicotyledons</taxon>
        <taxon>Gunneridae</taxon>
        <taxon>Pentapetalae</taxon>
        <taxon>rosids</taxon>
        <taxon>fabids</taxon>
        <taxon>Malpighiales</taxon>
        <taxon>Euphorbiaceae</taxon>
        <taxon>Crotonoideae</taxon>
        <taxon>Manihoteae</taxon>
        <taxon>Manihot</taxon>
    </lineage>
</organism>
<protein>
    <submittedName>
        <fullName evidence="1">Uncharacterized protein</fullName>
    </submittedName>
</protein>
<evidence type="ECO:0000313" key="1">
    <source>
        <dbReference type="EMBL" id="KAG8661345.1"/>
    </source>
</evidence>
<dbReference type="Proteomes" id="UP000091857">
    <property type="component" value="Chromosome 2"/>
</dbReference>
<gene>
    <name evidence="1" type="ORF">MANES_02G222200v8</name>
</gene>
<evidence type="ECO:0000313" key="2">
    <source>
        <dbReference type="Proteomes" id="UP000091857"/>
    </source>
</evidence>
<dbReference type="EMBL" id="CM004388">
    <property type="protein sequence ID" value="KAG8661345.1"/>
    <property type="molecule type" value="Genomic_DNA"/>
</dbReference>
<sequence length="386" mass="41942">MPLKKELCRNFQRGSCQYGERCKFLHVAPQQQQKPNNNAFGLGSQQLQHQQQNRFSNPFGFGVQSKSPNDFANKQQQFKPFENKWTRFSPIPNGGTLPRQPDNQPQAVNHNCTDPDSCKRLIVEDFENEKPLWKLTCYGHSKNGPCDIVGDVSYEELRAAAYDDSKRGMSLQSIVERERNSLNSKLTEFENLLRNPYIAPPKSAPSPSPFPGLTSNAISTTGEKNVPPAVSSFSQLGASLNIGSTTRPSTTLNNAFGQPNLLPNSSQTSNAFGFGARPSASSSNAFGQPDIISHSSQTSRAFGTNSFAPANAVSTEMANSSSALPTIISDAPKSASNAGGPVTNHIQSVNGMQKGIVSRDASIWLKENWIPGEEHAMLVNTLQVAV</sequence>
<keyword evidence="2" id="KW-1185">Reference proteome</keyword>
<name>A0ACB7I9A9_MANES</name>
<reference evidence="2" key="1">
    <citation type="journal article" date="2016" name="Nat. Biotechnol.">
        <title>Sequencing wild and cultivated cassava and related species reveals extensive interspecific hybridization and genetic diversity.</title>
        <authorList>
            <person name="Bredeson J.V."/>
            <person name="Lyons J.B."/>
            <person name="Prochnik S.E."/>
            <person name="Wu G.A."/>
            <person name="Ha C.M."/>
            <person name="Edsinger-Gonzales E."/>
            <person name="Grimwood J."/>
            <person name="Schmutz J."/>
            <person name="Rabbi I.Y."/>
            <person name="Egesi C."/>
            <person name="Nauluvula P."/>
            <person name="Lebot V."/>
            <person name="Ndunguru J."/>
            <person name="Mkamilo G."/>
            <person name="Bart R.S."/>
            <person name="Setter T.L."/>
            <person name="Gleadow R.M."/>
            <person name="Kulakow P."/>
            <person name="Ferguson M.E."/>
            <person name="Rounsley S."/>
            <person name="Rokhsar D.S."/>
        </authorList>
    </citation>
    <scope>NUCLEOTIDE SEQUENCE [LARGE SCALE GENOMIC DNA]</scope>
    <source>
        <strain evidence="2">cv. AM560-2</strain>
    </source>
</reference>
<comment type="caution">
    <text evidence="1">The sequence shown here is derived from an EMBL/GenBank/DDBJ whole genome shotgun (WGS) entry which is preliminary data.</text>
</comment>